<organism evidence="4 5">
    <name type="scientific">Paenibacillus amylolyticus</name>
    <dbReference type="NCBI Taxonomy" id="1451"/>
    <lineage>
        <taxon>Bacteria</taxon>
        <taxon>Bacillati</taxon>
        <taxon>Bacillota</taxon>
        <taxon>Bacilli</taxon>
        <taxon>Bacillales</taxon>
        <taxon>Paenibacillaceae</taxon>
        <taxon>Paenibacillus</taxon>
    </lineage>
</organism>
<evidence type="ECO:0000256" key="2">
    <source>
        <dbReference type="PROSITE-ProRule" id="PRU01248"/>
    </source>
</evidence>
<keyword evidence="1 2" id="KW-0238">DNA-binding</keyword>
<name>A0A124DXT2_PAEAM</name>
<dbReference type="Proteomes" id="UP000069697">
    <property type="component" value="Unassembled WGS sequence"/>
</dbReference>
<accession>A0A124DXT2</accession>
<reference evidence="4 5" key="1">
    <citation type="journal article" date="2016" name="Genome Announc.">
        <title>Draft Genome Sequence of Paenibacillus amylolyticus Heshi-A3, Isolated from Fermented Rice Bran in a Japanese Fermented Seafood Dish.</title>
        <authorList>
            <person name="Akuzawa S."/>
            <person name="Nagaoka J."/>
            <person name="Kanekatsu M."/>
            <person name="Kubota E."/>
            <person name="Ohtake R."/>
            <person name="Suzuki T."/>
            <person name="Kanesaki Y."/>
        </authorList>
    </citation>
    <scope>NUCLEOTIDE SEQUENCE [LARGE SCALE GENOMIC DNA]</scope>
    <source>
        <strain evidence="4 5">Heshi-A3</strain>
    </source>
</reference>
<evidence type="ECO:0000313" key="5">
    <source>
        <dbReference type="Proteomes" id="UP000069697"/>
    </source>
</evidence>
<reference evidence="5" key="2">
    <citation type="submission" date="2016-01" db="EMBL/GenBank/DDBJ databases">
        <title>Draft Genome Sequence of Paenibacillus amylolyticus Heshi-A3 that Was Isolated from Fermented Rice Bran with Aging Salted Mackerel, Which Was Named Heshiko as Traditional Fermented Seafood in Japan.</title>
        <authorList>
            <person name="Akuzawa S."/>
            <person name="Nakagawa J."/>
            <person name="Kanekatsu T."/>
            <person name="Kubota E."/>
            <person name="Ohtake R."/>
            <person name="Suzuki T."/>
            <person name="Kanesaki Y."/>
        </authorList>
    </citation>
    <scope>NUCLEOTIDE SEQUENCE [LARGE SCALE GENOMIC DNA]</scope>
    <source>
        <strain evidence="5">Heshi-A3</strain>
    </source>
</reference>
<dbReference type="Pfam" id="PF02899">
    <property type="entry name" value="Phage_int_SAM_1"/>
    <property type="match status" value="1"/>
</dbReference>
<dbReference type="EMBL" id="BCNV01000001">
    <property type="protein sequence ID" value="GAS82023.1"/>
    <property type="molecule type" value="Genomic_DNA"/>
</dbReference>
<dbReference type="Gene3D" id="1.10.150.130">
    <property type="match status" value="1"/>
</dbReference>
<dbReference type="InterPro" id="IPR004107">
    <property type="entry name" value="Integrase_SAM-like_N"/>
</dbReference>
<dbReference type="AlphaFoldDB" id="A0A124DXT2"/>
<dbReference type="InterPro" id="IPR010998">
    <property type="entry name" value="Integrase_recombinase_N"/>
</dbReference>
<proteinExistence type="predicted"/>
<evidence type="ECO:0000259" key="3">
    <source>
        <dbReference type="PROSITE" id="PS51900"/>
    </source>
</evidence>
<sequence length="78" mass="9036">MNYVEAFLLYLQTDKDLSGLTIENYARDIKGFLSFERTPPEVTAIEPSQIRKYITHFDCLGRARSTINPMLCALKIFF</sequence>
<evidence type="ECO:0000313" key="4">
    <source>
        <dbReference type="EMBL" id="GAS82023.1"/>
    </source>
</evidence>
<feature type="domain" description="Core-binding (CB)" evidence="3">
    <location>
        <begin position="1"/>
        <end position="78"/>
    </location>
</feature>
<dbReference type="InterPro" id="IPR044068">
    <property type="entry name" value="CB"/>
</dbReference>
<dbReference type="GO" id="GO:0015074">
    <property type="term" value="P:DNA integration"/>
    <property type="evidence" value="ECO:0007669"/>
    <property type="project" value="InterPro"/>
</dbReference>
<dbReference type="SUPFAM" id="SSF47823">
    <property type="entry name" value="lambda integrase-like, N-terminal domain"/>
    <property type="match status" value="1"/>
</dbReference>
<protein>
    <submittedName>
        <fullName evidence="4">Tyrosine recombinase, XerC</fullName>
    </submittedName>
</protein>
<dbReference type="PROSITE" id="PS51900">
    <property type="entry name" value="CB"/>
    <property type="match status" value="1"/>
</dbReference>
<comment type="caution">
    <text evidence="4">The sequence shown here is derived from an EMBL/GenBank/DDBJ whole genome shotgun (WGS) entry which is preliminary data.</text>
</comment>
<dbReference type="GO" id="GO:0003677">
    <property type="term" value="F:DNA binding"/>
    <property type="evidence" value="ECO:0007669"/>
    <property type="project" value="UniProtKB-UniRule"/>
</dbReference>
<dbReference type="RefSeq" id="WP_062834639.1">
    <property type="nucleotide sequence ID" value="NZ_BCNV01000001.1"/>
</dbReference>
<gene>
    <name evidence="4" type="ORF">PAHA3_2097</name>
</gene>
<evidence type="ECO:0000256" key="1">
    <source>
        <dbReference type="ARBA" id="ARBA00023125"/>
    </source>
</evidence>